<organism evidence="10 11">
    <name type="scientific">Dethiosulfatibacter aminovorans DSM 17477</name>
    <dbReference type="NCBI Taxonomy" id="1121476"/>
    <lineage>
        <taxon>Bacteria</taxon>
        <taxon>Bacillati</taxon>
        <taxon>Bacillota</taxon>
        <taxon>Tissierellia</taxon>
        <taxon>Dethiosulfatibacter</taxon>
    </lineage>
</organism>
<reference evidence="10 11" key="1">
    <citation type="submission" date="2016-11" db="EMBL/GenBank/DDBJ databases">
        <authorList>
            <person name="Jaros S."/>
            <person name="Januszkiewicz K."/>
            <person name="Wedrychowicz H."/>
        </authorList>
    </citation>
    <scope>NUCLEOTIDE SEQUENCE [LARGE SCALE GENOMIC DNA]</scope>
    <source>
        <strain evidence="10 11">DSM 17477</strain>
    </source>
</reference>
<evidence type="ECO:0000256" key="1">
    <source>
        <dbReference type="ARBA" id="ARBA00022485"/>
    </source>
</evidence>
<feature type="binding site" evidence="8">
    <location>
        <position position="27"/>
    </location>
    <ligand>
        <name>substrate</name>
    </ligand>
</feature>
<feature type="binding site" evidence="8">
    <location>
        <position position="35"/>
    </location>
    <ligand>
        <name>[4Fe-4S] cluster</name>
        <dbReference type="ChEBI" id="CHEBI:49883"/>
        <note>4Fe-4S-S-AdoMet</note>
    </ligand>
</feature>
<comment type="subunit">
    <text evidence="8">Homodimer.</text>
</comment>
<dbReference type="PIRSF" id="PIRSF000370">
    <property type="entry name" value="QueE"/>
    <property type="match status" value="1"/>
</dbReference>
<dbReference type="PANTHER" id="PTHR42836">
    <property type="entry name" value="7-CARBOXY-7-DEAZAGUANINE SYNTHASE"/>
    <property type="match status" value="1"/>
</dbReference>
<feature type="domain" description="Radical SAM core" evidence="9">
    <location>
        <begin position="18"/>
        <end position="216"/>
    </location>
</feature>
<dbReference type="InterPro" id="IPR013785">
    <property type="entry name" value="Aldolase_TIM"/>
</dbReference>
<dbReference type="NCBIfam" id="TIGR03963">
    <property type="entry name" value="rSAM_QueE_Clost"/>
    <property type="match status" value="1"/>
</dbReference>
<evidence type="ECO:0000313" key="10">
    <source>
        <dbReference type="EMBL" id="SHI39182.1"/>
    </source>
</evidence>
<evidence type="ECO:0000256" key="7">
    <source>
        <dbReference type="ARBA" id="ARBA00023239"/>
    </source>
</evidence>
<comment type="pathway">
    <text evidence="8">Purine metabolism; 7-cyano-7-deazaguanine biosynthesis.</text>
</comment>
<dbReference type="GO" id="GO:0016840">
    <property type="term" value="F:carbon-nitrogen lyase activity"/>
    <property type="evidence" value="ECO:0007669"/>
    <property type="project" value="UniProtKB-UniRule"/>
</dbReference>
<feature type="binding site" evidence="8">
    <location>
        <position position="75"/>
    </location>
    <ligand>
        <name>S-adenosyl-L-methionine</name>
        <dbReference type="ChEBI" id="CHEBI:59789"/>
    </ligand>
</feature>
<comment type="caution">
    <text evidence="8">Lacks conserved residue(s) required for the propagation of feature annotation.</text>
</comment>
<dbReference type="InterPro" id="IPR024924">
    <property type="entry name" value="7-CO-7-deazaguanine_synth-like"/>
</dbReference>
<feature type="binding site" evidence="8">
    <location>
        <begin position="37"/>
        <end position="39"/>
    </location>
    <ligand>
        <name>S-adenosyl-L-methionine</name>
        <dbReference type="ChEBI" id="CHEBI:59789"/>
    </ligand>
</feature>
<keyword evidence="6 8" id="KW-0411">Iron-sulfur</keyword>
<feature type="binding site" evidence="8">
    <location>
        <begin position="12"/>
        <end position="14"/>
    </location>
    <ligand>
        <name>substrate</name>
    </ligand>
</feature>
<keyword evidence="1 8" id="KW-0004">4Fe-4S</keyword>
<dbReference type="InterPro" id="IPR058240">
    <property type="entry name" value="rSAM_sf"/>
</dbReference>
<evidence type="ECO:0000256" key="8">
    <source>
        <dbReference type="HAMAP-Rule" id="MF_00917"/>
    </source>
</evidence>
<comment type="cofactor">
    <cofactor evidence="8">
        <name>[4Fe-4S] cluster</name>
        <dbReference type="ChEBI" id="CHEBI:49883"/>
    </cofactor>
    <text evidence="8">Binds 1 [4Fe-4S] cluster. The cluster is coordinated with 3 cysteines and an exchangeable S-adenosyl-L-methionine.</text>
</comment>
<dbReference type="UniPathway" id="UPA00391"/>
<dbReference type="EC" id="4.3.99.3" evidence="8"/>
<keyword evidence="4 8" id="KW-0460">Magnesium</keyword>
<comment type="function">
    <text evidence="8">Catalyzes the complex heterocyclic radical-mediated conversion of 6-carboxy-5,6,7,8-tetrahydropterin (CPH4) to 7-carboxy-7-deazaguanine (CDG), a step common to the biosynthetic pathways of all 7-deazapurine-containing compounds.</text>
</comment>
<dbReference type="CDD" id="cd01335">
    <property type="entry name" value="Radical_SAM"/>
    <property type="match status" value="1"/>
</dbReference>
<keyword evidence="2 8" id="KW-0949">S-adenosyl-L-methionine</keyword>
<dbReference type="HAMAP" id="MF_00917">
    <property type="entry name" value="QueE"/>
    <property type="match status" value="1"/>
</dbReference>
<evidence type="ECO:0000313" key="11">
    <source>
        <dbReference type="Proteomes" id="UP000184052"/>
    </source>
</evidence>
<keyword evidence="11" id="KW-1185">Reference proteome</keyword>
<dbReference type="InterPro" id="IPR023868">
    <property type="entry name" value="7-CO-7-deazaGua_synth_put_Clo"/>
</dbReference>
<evidence type="ECO:0000256" key="4">
    <source>
        <dbReference type="ARBA" id="ARBA00022842"/>
    </source>
</evidence>
<comment type="similarity">
    <text evidence="8">Belongs to the radical SAM superfamily. 7-carboxy-7-deazaguanine synthase family.</text>
</comment>
<evidence type="ECO:0000256" key="2">
    <source>
        <dbReference type="ARBA" id="ARBA00022691"/>
    </source>
</evidence>
<dbReference type="RefSeq" id="WP_073045800.1">
    <property type="nucleotide sequence ID" value="NZ_FQZL01000004.1"/>
</dbReference>
<feature type="binding site" evidence="8">
    <location>
        <position position="40"/>
    </location>
    <ligand>
        <name>Mg(2+)</name>
        <dbReference type="ChEBI" id="CHEBI:18420"/>
    </ligand>
</feature>
<dbReference type="EMBL" id="FQZL01000004">
    <property type="protein sequence ID" value="SHI39182.1"/>
    <property type="molecule type" value="Genomic_DNA"/>
</dbReference>
<dbReference type="SFLD" id="SFLDS00029">
    <property type="entry name" value="Radical_SAM"/>
    <property type="match status" value="1"/>
</dbReference>
<comment type="cofactor">
    <cofactor evidence="8">
        <name>S-adenosyl-L-methionine</name>
        <dbReference type="ChEBI" id="CHEBI:59789"/>
    </cofactor>
    <text evidence="8">Binds 1 S-adenosyl-L-methionine per subunit.</text>
</comment>
<dbReference type="Pfam" id="PF04055">
    <property type="entry name" value="Radical_SAM"/>
    <property type="match status" value="1"/>
</dbReference>
<keyword evidence="7 8" id="KW-0456">Lyase</keyword>
<comment type="catalytic activity">
    <reaction evidence="8">
        <text>6-carboxy-5,6,7,8-tetrahydropterin + H(+) = 7-carboxy-7-carbaguanine + NH4(+)</text>
        <dbReference type="Rhea" id="RHEA:27974"/>
        <dbReference type="ChEBI" id="CHEBI:15378"/>
        <dbReference type="ChEBI" id="CHEBI:28938"/>
        <dbReference type="ChEBI" id="CHEBI:61032"/>
        <dbReference type="ChEBI" id="CHEBI:61036"/>
        <dbReference type="EC" id="4.3.99.3"/>
    </reaction>
</comment>
<evidence type="ECO:0000259" key="9">
    <source>
        <dbReference type="PROSITE" id="PS51918"/>
    </source>
</evidence>
<protein>
    <recommendedName>
        <fullName evidence="8">7-carboxy-7-deazaguanine synthase</fullName>
        <shortName evidence="8">CDG synthase</shortName>
        <ecNumber evidence="8">4.3.99.3</ecNumber>
    </recommendedName>
    <alternativeName>
        <fullName evidence="8">Queuosine biosynthesis protein QueE</fullName>
    </alternativeName>
</protein>
<feature type="binding site" evidence="8">
    <location>
        <position position="31"/>
    </location>
    <ligand>
        <name>[4Fe-4S] cluster</name>
        <dbReference type="ChEBI" id="CHEBI:49883"/>
        <note>4Fe-4S-S-AdoMet</note>
    </ligand>
</feature>
<dbReference type="SUPFAM" id="SSF102114">
    <property type="entry name" value="Radical SAM enzymes"/>
    <property type="match status" value="1"/>
</dbReference>
<comment type="cofactor">
    <cofactor evidence="8">
        <name>Mg(2+)</name>
        <dbReference type="ChEBI" id="CHEBI:18420"/>
    </cofactor>
</comment>
<dbReference type="AlphaFoldDB" id="A0A1M6ARU2"/>
<dbReference type="GO" id="GO:0008616">
    <property type="term" value="P:tRNA queuosine(34) biosynthetic process"/>
    <property type="evidence" value="ECO:0007669"/>
    <property type="project" value="UniProtKB-UniRule"/>
</dbReference>
<keyword evidence="3 8" id="KW-0479">Metal-binding</keyword>
<evidence type="ECO:0000256" key="3">
    <source>
        <dbReference type="ARBA" id="ARBA00022723"/>
    </source>
</evidence>
<dbReference type="Proteomes" id="UP000184052">
    <property type="component" value="Unassembled WGS sequence"/>
</dbReference>
<dbReference type="PROSITE" id="PS51918">
    <property type="entry name" value="RADICAL_SAM"/>
    <property type="match status" value="1"/>
</dbReference>
<keyword evidence="8" id="KW-0671">Queuosine biosynthesis</keyword>
<feature type="binding site" evidence="8">
    <location>
        <position position="73"/>
    </location>
    <ligand>
        <name>substrate</name>
    </ligand>
</feature>
<dbReference type="GO" id="GO:0000287">
    <property type="term" value="F:magnesium ion binding"/>
    <property type="evidence" value="ECO:0007669"/>
    <property type="project" value="UniProtKB-UniRule"/>
</dbReference>
<keyword evidence="5 8" id="KW-0408">Iron</keyword>
<gene>
    <name evidence="8" type="primary">queE</name>
    <name evidence="10" type="ORF">SAMN02745751_00225</name>
</gene>
<proteinExistence type="inferred from homology"/>
<dbReference type="GO" id="GO:1904047">
    <property type="term" value="F:S-adenosyl-L-methionine binding"/>
    <property type="evidence" value="ECO:0007669"/>
    <property type="project" value="UniProtKB-UniRule"/>
</dbReference>
<dbReference type="OrthoDB" id="9792276at2"/>
<dbReference type="PANTHER" id="PTHR42836:SF1">
    <property type="entry name" value="7-CARBOXY-7-DEAZAGUANINE SYNTHASE"/>
    <property type="match status" value="1"/>
</dbReference>
<evidence type="ECO:0000256" key="6">
    <source>
        <dbReference type="ARBA" id="ARBA00023014"/>
    </source>
</evidence>
<sequence length="221" mass="25176">MKYNVVERFTSINGEGMKAGQLAVFIRFAGCNLRCTYCDTMWANDKDVAYEPMTAEEIYDYIKGTGIVNVTITGGEPLIQAGVDKLLELLSGDESLYVEIETNGSVPLKDFMDLTNPPSFTMDYKLPSSEMENGMEKENFSYLTEKDTLKFVVGTMEDLERADELIREHRLTDTTNVYFSPVYGELPYEAIVDFMKERNLGGVTFQLQLHKFVWNPEERSV</sequence>
<name>A0A1M6ARU2_9FIRM</name>
<feature type="binding site" evidence="8">
    <location>
        <position position="38"/>
    </location>
    <ligand>
        <name>[4Fe-4S] cluster</name>
        <dbReference type="ChEBI" id="CHEBI:49883"/>
        <note>4Fe-4S-S-AdoMet</note>
    </ligand>
</feature>
<dbReference type="GO" id="GO:0051539">
    <property type="term" value="F:4 iron, 4 sulfur cluster binding"/>
    <property type="evidence" value="ECO:0007669"/>
    <property type="project" value="UniProtKB-UniRule"/>
</dbReference>
<dbReference type="Gene3D" id="3.20.20.70">
    <property type="entry name" value="Aldolase class I"/>
    <property type="match status" value="1"/>
</dbReference>
<dbReference type="InterPro" id="IPR007197">
    <property type="entry name" value="rSAM"/>
</dbReference>
<accession>A0A1M6ARU2</accession>
<dbReference type="STRING" id="1121476.SAMN02745751_00225"/>
<evidence type="ECO:0000256" key="5">
    <source>
        <dbReference type="ARBA" id="ARBA00023004"/>
    </source>
</evidence>